<feature type="region of interest" description="Disordered" evidence="2">
    <location>
        <begin position="1"/>
        <end position="69"/>
    </location>
</feature>
<evidence type="ECO:0000256" key="2">
    <source>
        <dbReference type="SAM" id="MobiDB-lite"/>
    </source>
</evidence>
<feature type="compositionally biased region" description="Low complexity" evidence="2">
    <location>
        <begin position="37"/>
        <end position="54"/>
    </location>
</feature>
<organism evidence="3 4">
    <name type="scientific">Sclerotinia nivalis</name>
    <dbReference type="NCBI Taxonomy" id="352851"/>
    <lineage>
        <taxon>Eukaryota</taxon>
        <taxon>Fungi</taxon>
        <taxon>Dikarya</taxon>
        <taxon>Ascomycota</taxon>
        <taxon>Pezizomycotina</taxon>
        <taxon>Leotiomycetes</taxon>
        <taxon>Helotiales</taxon>
        <taxon>Sclerotiniaceae</taxon>
        <taxon>Sclerotinia</taxon>
    </lineage>
</organism>
<evidence type="ECO:0000313" key="3">
    <source>
        <dbReference type="EMBL" id="KAJ8065924.1"/>
    </source>
</evidence>
<feature type="region of interest" description="Disordered" evidence="2">
    <location>
        <begin position="135"/>
        <end position="160"/>
    </location>
</feature>
<evidence type="ECO:0000313" key="4">
    <source>
        <dbReference type="Proteomes" id="UP001152300"/>
    </source>
</evidence>
<sequence length="160" mass="18381">MPLFGRHQEEHEPEPVVEEPPKRSSSIFHRNRTESISPSERSMSTVSSSPSQSSSRHRGFLHKNQQAQDPVIAAAEQRIINAEQMEREADRALINAREAVREAREHMRQLKLEMEAQAKALKVRQGQANNIYKRAKPLGRKSLRRYHSENSTNNQLGHEV</sequence>
<evidence type="ECO:0000256" key="1">
    <source>
        <dbReference type="SAM" id="Coils"/>
    </source>
</evidence>
<name>A0A9X0ANC2_9HELO</name>
<feature type="coiled-coil region" evidence="1">
    <location>
        <begin position="72"/>
        <end position="120"/>
    </location>
</feature>
<dbReference type="AlphaFoldDB" id="A0A9X0ANC2"/>
<feature type="compositionally biased region" description="Basic and acidic residues" evidence="2">
    <location>
        <begin position="1"/>
        <end position="22"/>
    </location>
</feature>
<comment type="caution">
    <text evidence="3">The sequence shown here is derived from an EMBL/GenBank/DDBJ whole genome shotgun (WGS) entry which is preliminary data.</text>
</comment>
<accession>A0A9X0ANC2</accession>
<dbReference type="Proteomes" id="UP001152300">
    <property type="component" value="Unassembled WGS sequence"/>
</dbReference>
<dbReference type="OrthoDB" id="3211582at2759"/>
<keyword evidence="4" id="KW-1185">Reference proteome</keyword>
<proteinExistence type="predicted"/>
<protein>
    <submittedName>
        <fullName evidence="3">Uncharacterized protein</fullName>
    </submittedName>
</protein>
<reference evidence="3" key="1">
    <citation type="submission" date="2022-11" db="EMBL/GenBank/DDBJ databases">
        <title>Genome Resource of Sclerotinia nivalis Strain SnTB1, a Plant Pathogen Isolated from American Ginseng.</title>
        <authorList>
            <person name="Fan S."/>
        </authorList>
    </citation>
    <scope>NUCLEOTIDE SEQUENCE</scope>
    <source>
        <strain evidence="3">SnTB1</strain>
    </source>
</reference>
<feature type="compositionally biased region" description="Basic residues" evidence="2">
    <location>
        <begin position="135"/>
        <end position="145"/>
    </location>
</feature>
<keyword evidence="1" id="KW-0175">Coiled coil</keyword>
<feature type="compositionally biased region" description="Polar residues" evidence="2">
    <location>
        <begin position="149"/>
        <end position="160"/>
    </location>
</feature>
<dbReference type="EMBL" id="JAPEIS010000005">
    <property type="protein sequence ID" value="KAJ8065924.1"/>
    <property type="molecule type" value="Genomic_DNA"/>
</dbReference>
<gene>
    <name evidence="3" type="ORF">OCU04_005021</name>
</gene>